<dbReference type="Proteomes" id="UP000287033">
    <property type="component" value="Unassembled WGS sequence"/>
</dbReference>
<proteinExistence type="predicted"/>
<sequence length="188" mass="20939">MLHRILFDSKGSLMKMQNGIKDFTLFDLDGESKLYVVDSINNLHRANTCEDPSDPTSKSAECGSVADETEAPTKELLKNNEKNEPEVGPTTVNSTKTDPPPCFRHLKKMLLLATVIILLLVSFALAALAIFFIVRMENQLNYISTRVTSEERNIKDIKILMMNHFNVSNELNDSNVAGISPISNIQSP</sequence>
<keyword evidence="2" id="KW-1133">Transmembrane helix</keyword>
<dbReference type="PANTHER" id="PTHR36475">
    <property type="entry name" value="LEUCINE-RICH SINGLE-PASS MEMBRANE PROTEIN 1"/>
    <property type="match status" value="1"/>
</dbReference>
<evidence type="ECO:0000256" key="1">
    <source>
        <dbReference type="SAM" id="MobiDB-lite"/>
    </source>
</evidence>
<comment type="caution">
    <text evidence="3">The sequence shown here is derived from an EMBL/GenBank/DDBJ whole genome shotgun (WGS) entry which is preliminary data.</text>
</comment>
<gene>
    <name evidence="3" type="ORF">chiPu_0017242</name>
</gene>
<keyword evidence="2" id="KW-0812">Transmembrane</keyword>
<dbReference type="EMBL" id="BEZZ01001240">
    <property type="protein sequence ID" value="GCC38726.1"/>
    <property type="molecule type" value="Genomic_DNA"/>
</dbReference>
<feature type="region of interest" description="Disordered" evidence="1">
    <location>
        <begin position="48"/>
        <end position="98"/>
    </location>
</feature>
<organism evidence="3 4">
    <name type="scientific">Chiloscyllium punctatum</name>
    <name type="common">Brownbanded bambooshark</name>
    <name type="synonym">Hemiscyllium punctatum</name>
    <dbReference type="NCBI Taxonomy" id="137246"/>
    <lineage>
        <taxon>Eukaryota</taxon>
        <taxon>Metazoa</taxon>
        <taxon>Chordata</taxon>
        <taxon>Craniata</taxon>
        <taxon>Vertebrata</taxon>
        <taxon>Chondrichthyes</taxon>
        <taxon>Elasmobranchii</taxon>
        <taxon>Galeomorphii</taxon>
        <taxon>Galeoidea</taxon>
        <taxon>Orectolobiformes</taxon>
        <taxon>Hemiscylliidae</taxon>
        <taxon>Chiloscyllium</taxon>
    </lineage>
</organism>
<evidence type="ECO:0000256" key="2">
    <source>
        <dbReference type="SAM" id="Phobius"/>
    </source>
</evidence>
<feature type="transmembrane region" description="Helical" evidence="2">
    <location>
        <begin position="110"/>
        <end position="134"/>
    </location>
</feature>
<accession>A0A401T7S7</accession>
<dbReference type="OrthoDB" id="9942858at2759"/>
<protein>
    <submittedName>
        <fullName evidence="3">Uncharacterized protein</fullName>
    </submittedName>
</protein>
<evidence type="ECO:0000313" key="3">
    <source>
        <dbReference type="EMBL" id="GCC38726.1"/>
    </source>
</evidence>
<dbReference type="InterPro" id="IPR028099">
    <property type="entry name" value="DUF4577"/>
</dbReference>
<dbReference type="PANTHER" id="PTHR36475:SF1">
    <property type="entry name" value="LEUCINE-RICH SINGLE-PASS MEMBRANE PROTEIN 1"/>
    <property type="match status" value="1"/>
</dbReference>
<evidence type="ECO:0000313" key="4">
    <source>
        <dbReference type="Proteomes" id="UP000287033"/>
    </source>
</evidence>
<name>A0A401T7S7_CHIPU</name>
<keyword evidence="4" id="KW-1185">Reference proteome</keyword>
<dbReference type="AlphaFoldDB" id="A0A401T7S7"/>
<reference evidence="3 4" key="1">
    <citation type="journal article" date="2018" name="Nat. Ecol. Evol.">
        <title>Shark genomes provide insights into elasmobranch evolution and the origin of vertebrates.</title>
        <authorList>
            <person name="Hara Y"/>
            <person name="Yamaguchi K"/>
            <person name="Onimaru K"/>
            <person name="Kadota M"/>
            <person name="Koyanagi M"/>
            <person name="Keeley SD"/>
            <person name="Tatsumi K"/>
            <person name="Tanaka K"/>
            <person name="Motone F"/>
            <person name="Kageyama Y"/>
            <person name="Nozu R"/>
            <person name="Adachi N"/>
            <person name="Nishimura O"/>
            <person name="Nakagawa R"/>
            <person name="Tanegashima C"/>
            <person name="Kiyatake I"/>
            <person name="Matsumoto R"/>
            <person name="Murakumo K"/>
            <person name="Nishida K"/>
            <person name="Terakita A"/>
            <person name="Kuratani S"/>
            <person name="Sato K"/>
            <person name="Hyodo S Kuraku.S."/>
        </authorList>
    </citation>
    <scope>NUCLEOTIDE SEQUENCE [LARGE SCALE GENOMIC DNA]</scope>
</reference>
<dbReference type="Pfam" id="PF15145">
    <property type="entry name" value="DUF4577"/>
    <property type="match status" value="1"/>
</dbReference>
<dbReference type="OMA" id="HRANTCE"/>
<dbReference type="STRING" id="137246.A0A401T7S7"/>
<feature type="compositionally biased region" description="Basic and acidic residues" evidence="1">
    <location>
        <begin position="71"/>
        <end position="85"/>
    </location>
</feature>
<keyword evidence="2" id="KW-0472">Membrane</keyword>